<accession>A0ABW9ZP89</accession>
<evidence type="ECO:0000313" key="2">
    <source>
        <dbReference type="Proteomes" id="UP000753802"/>
    </source>
</evidence>
<evidence type="ECO:0008006" key="3">
    <source>
        <dbReference type="Google" id="ProtNLM"/>
    </source>
</evidence>
<evidence type="ECO:0000313" key="1">
    <source>
        <dbReference type="EMBL" id="NCI48729.1"/>
    </source>
</evidence>
<protein>
    <recommendedName>
        <fullName evidence="3">DUF4390 domain-containing protein</fullName>
    </recommendedName>
</protein>
<dbReference type="EMBL" id="JAACJS010000002">
    <property type="protein sequence ID" value="NCI48729.1"/>
    <property type="molecule type" value="Genomic_DNA"/>
</dbReference>
<sequence length="241" mass="28026">MKISHVIILLFFSFPIYGQRPSQLRCIKGTAVFPYLTFNGEVKGEETSTIHIYELGKKRLYDLEYDERVIEKNELKSTKTVRHWITFHVDSAYGYDYNLSSKIRKRVNLDSSLRQEWVYANSFYRGLNSNISVLISSKRSSMNKTLIEEYLIKNKVDSSDMMKQTFFYSSVKLKNVSASLSKELDSIKQMKLYKAQTIILPRTIPGKNTSFPAFRTEFEFQEIAPLNKVDVLYHLHKLGGS</sequence>
<gene>
    <name evidence="1" type="ORF">GWC95_02270</name>
</gene>
<proteinExistence type="predicted"/>
<keyword evidence="2" id="KW-1185">Reference proteome</keyword>
<comment type="caution">
    <text evidence="1">The sequence shown here is derived from an EMBL/GenBank/DDBJ whole genome shotgun (WGS) entry which is preliminary data.</text>
</comment>
<dbReference type="Proteomes" id="UP000753802">
    <property type="component" value="Unassembled WGS sequence"/>
</dbReference>
<organism evidence="1 2">
    <name type="scientific">Sediminibacterium roseum</name>
    <dbReference type="NCBI Taxonomy" id="1978412"/>
    <lineage>
        <taxon>Bacteria</taxon>
        <taxon>Pseudomonadati</taxon>
        <taxon>Bacteroidota</taxon>
        <taxon>Chitinophagia</taxon>
        <taxon>Chitinophagales</taxon>
        <taxon>Chitinophagaceae</taxon>
        <taxon>Sediminibacterium</taxon>
    </lineage>
</organism>
<dbReference type="RefSeq" id="WP_161817043.1">
    <property type="nucleotide sequence ID" value="NZ_JAACJS010000002.1"/>
</dbReference>
<reference evidence="1 2" key="1">
    <citation type="submission" date="2020-01" db="EMBL/GenBank/DDBJ databases">
        <title>Genome analysis.</title>
        <authorList>
            <person name="Wu S."/>
            <person name="Wang G."/>
        </authorList>
    </citation>
    <scope>NUCLEOTIDE SEQUENCE [LARGE SCALE GENOMIC DNA]</scope>
    <source>
        <strain evidence="1 2">SYL130</strain>
    </source>
</reference>
<name>A0ABW9ZP89_9BACT</name>